<keyword evidence="2" id="KW-0238">DNA-binding</keyword>
<dbReference type="Pfam" id="PF02311">
    <property type="entry name" value="AraC_binding"/>
    <property type="match status" value="1"/>
</dbReference>
<dbReference type="SUPFAM" id="SSF46689">
    <property type="entry name" value="Homeodomain-like"/>
    <property type="match status" value="1"/>
</dbReference>
<feature type="domain" description="HTH araC/xylS-type" evidence="5">
    <location>
        <begin position="160"/>
        <end position="260"/>
    </location>
</feature>
<dbReference type="SUPFAM" id="SSF51182">
    <property type="entry name" value="RmlC-like cupins"/>
    <property type="match status" value="1"/>
</dbReference>
<dbReference type="InterPro" id="IPR011051">
    <property type="entry name" value="RmlC_Cupin_sf"/>
</dbReference>
<dbReference type="PROSITE" id="PS00041">
    <property type="entry name" value="HTH_ARAC_FAMILY_1"/>
    <property type="match status" value="1"/>
</dbReference>
<dbReference type="RefSeq" id="WP_258829403.1">
    <property type="nucleotide sequence ID" value="NZ_JANUHA010000015.1"/>
</dbReference>
<feature type="compositionally biased region" description="Pro residues" evidence="4">
    <location>
        <begin position="1"/>
        <end position="13"/>
    </location>
</feature>
<comment type="caution">
    <text evidence="6">The sequence shown here is derived from an EMBL/GenBank/DDBJ whole genome shotgun (WGS) entry which is preliminary data.</text>
</comment>
<dbReference type="PANTHER" id="PTHR11019">
    <property type="entry name" value="HTH-TYPE TRANSCRIPTIONAL REGULATOR NIMR"/>
    <property type="match status" value="1"/>
</dbReference>
<protein>
    <submittedName>
        <fullName evidence="6">Helix-turn-helix transcriptional regulator</fullName>
    </submittedName>
</protein>
<feature type="region of interest" description="Disordered" evidence="4">
    <location>
        <begin position="1"/>
        <end position="25"/>
    </location>
</feature>
<evidence type="ECO:0000256" key="2">
    <source>
        <dbReference type="ARBA" id="ARBA00023125"/>
    </source>
</evidence>
<dbReference type="EMBL" id="JANUHA010000015">
    <property type="protein sequence ID" value="MCS0598391.1"/>
    <property type="molecule type" value="Genomic_DNA"/>
</dbReference>
<keyword evidence="3" id="KW-0804">Transcription</keyword>
<proteinExistence type="predicted"/>
<dbReference type="Gene3D" id="1.10.10.60">
    <property type="entry name" value="Homeodomain-like"/>
    <property type="match status" value="1"/>
</dbReference>
<dbReference type="SMART" id="SM00342">
    <property type="entry name" value="HTH_ARAC"/>
    <property type="match status" value="1"/>
</dbReference>
<dbReference type="InterPro" id="IPR009057">
    <property type="entry name" value="Homeodomain-like_sf"/>
</dbReference>
<dbReference type="InterPro" id="IPR014710">
    <property type="entry name" value="RmlC-like_jellyroll"/>
</dbReference>
<dbReference type="PANTHER" id="PTHR11019:SF159">
    <property type="entry name" value="TRANSCRIPTIONAL REGULATOR-RELATED"/>
    <property type="match status" value="1"/>
</dbReference>
<dbReference type="Pfam" id="PF12833">
    <property type="entry name" value="HTH_18"/>
    <property type="match status" value="1"/>
</dbReference>
<organism evidence="6 7">
    <name type="scientific">Massilia agri</name>
    <dbReference type="NCBI Taxonomy" id="1886785"/>
    <lineage>
        <taxon>Bacteria</taxon>
        <taxon>Pseudomonadati</taxon>
        <taxon>Pseudomonadota</taxon>
        <taxon>Betaproteobacteria</taxon>
        <taxon>Burkholderiales</taxon>
        <taxon>Oxalobacteraceae</taxon>
        <taxon>Telluria group</taxon>
        <taxon>Massilia</taxon>
    </lineage>
</organism>
<evidence type="ECO:0000256" key="3">
    <source>
        <dbReference type="ARBA" id="ARBA00023163"/>
    </source>
</evidence>
<name>A0ABT2AQ69_9BURK</name>
<dbReference type="InterPro" id="IPR003313">
    <property type="entry name" value="AraC-bd"/>
</dbReference>
<keyword evidence="1" id="KW-0805">Transcription regulation</keyword>
<sequence>MPPRRPLLPPASGPAPTGERPVGLSARDLPADVSIGAHSHEWGQLTYAANGMLRVSAAGGSWIVPPQRAIWIAPHVEHEVTLLEPARLSPLRVHASRDPFPGETCRVVEVGGLMRELIAALVAGGADLPEKRAGLLGELILDELAQAPTRPIRVPLPRDKRLLQLCQALMEAPGDSRTLGEWARGAGASERTLARLFEQELGMSFGQWRRQVRLAHGASLIARGVPLWQVAEQLGYASQSAFTAMFRKTFRATPSGYFAAEPRS</sequence>
<evidence type="ECO:0000259" key="5">
    <source>
        <dbReference type="PROSITE" id="PS01124"/>
    </source>
</evidence>
<gene>
    <name evidence="6" type="ORF">NX780_18770</name>
</gene>
<dbReference type="Gene3D" id="2.60.120.10">
    <property type="entry name" value="Jelly Rolls"/>
    <property type="match status" value="1"/>
</dbReference>
<evidence type="ECO:0000313" key="7">
    <source>
        <dbReference type="Proteomes" id="UP001206572"/>
    </source>
</evidence>
<keyword evidence="7" id="KW-1185">Reference proteome</keyword>
<evidence type="ECO:0000256" key="4">
    <source>
        <dbReference type="SAM" id="MobiDB-lite"/>
    </source>
</evidence>
<dbReference type="Proteomes" id="UP001206572">
    <property type="component" value="Unassembled WGS sequence"/>
</dbReference>
<dbReference type="InterPro" id="IPR018062">
    <property type="entry name" value="HTH_AraC-typ_CS"/>
</dbReference>
<evidence type="ECO:0000256" key="1">
    <source>
        <dbReference type="ARBA" id="ARBA00023015"/>
    </source>
</evidence>
<evidence type="ECO:0000313" key="6">
    <source>
        <dbReference type="EMBL" id="MCS0598391.1"/>
    </source>
</evidence>
<dbReference type="InterPro" id="IPR018060">
    <property type="entry name" value="HTH_AraC"/>
</dbReference>
<reference evidence="6 7" key="1">
    <citation type="submission" date="2022-08" db="EMBL/GenBank/DDBJ databases">
        <title>Reclassification of Massilia species as members of the genera Telluria, Duganella, Pseudoduganella, Mokoshia gen. nov. and Zemynaea gen. nov. using orthogonal and non-orthogonal genome-based approaches.</title>
        <authorList>
            <person name="Bowman J.P."/>
        </authorList>
    </citation>
    <scope>NUCLEOTIDE SEQUENCE [LARGE SCALE GENOMIC DNA]</scope>
    <source>
        <strain evidence="6 7">JCM 31661</strain>
    </source>
</reference>
<dbReference type="PROSITE" id="PS01124">
    <property type="entry name" value="HTH_ARAC_FAMILY_2"/>
    <property type="match status" value="1"/>
</dbReference>
<accession>A0ABT2AQ69</accession>
<dbReference type="CDD" id="cd06124">
    <property type="entry name" value="cupin_NimR-like_N"/>
    <property type="match status" value="1"/>
</dbReference>